<dbReference type="GO" id="GO:0003677">
    <property type="term" value="F:DNA binding"/>
    <property type="evidence" value="ECO:0007669"/>
    <property type="project" value="UniProtKB-KW"/>
</dbReference>
<dbReference type="InterPro" id="IPR036390">
    <property type="entry name" value="WH_DNA-bd_sf"/>
</dbReference>
<dbReference type="Pfam" id="PF01047">
    <property type="entry name" value="MarR"/>
    <property type="match status" value="1"/>
</dbReference>
<dbReference type="InterPro" id="IPR036388">
    <property type="entry name" value="WH-like_DNA-bd_sf"/>
</dbReference>
<organism evidence="2 3">
    <name type="scientific">Paeniglutamicibacter kerguelensis</name>
    <dbReference type="NCBI Taxonomy" id="254788"/>
    <lineage>
        <taxon>Bacteria</taxon>
        <taxon>Bacillati</taxon>
        <taxon>Actinomycetota</taxon>
        <taxon>Actinomycetes</taxon>
        <taxon>Micrococcales</taxon>
        <taxon>Micrococcaceae</taxon>
        <taxon>Paeniglutamicibacter</taxon>
    </lineage>
</organism>
<dbReference type="RefSeq" id="WP_210002547.1">
    <property type="nucleotide sequence ID" value="NZ_BAAAJY010000004.1"/>
</dbReference>
<keyword evidence="3" id="KW-1185">Reference proteome</keyword>
<dbReference type="PRINTS" id="PR00598">
    <property type="entry name" value="HTHMARR"/>
</dbReference>
<protein>
    <submittedName>
        <fullName evidence="2">DNA-binding MarR family transcriptional regulator</fullName>
    </submittedName>
</protein>
<dbReference type="SMART" id="SM00347">
    <property type="entry name" value="HTH_MARR"/>
    <property type="match status" value="1"/>
</dbReference>
<dbReference type="PANTHER" id="PTHR33164:SF57">
    <property type="entry name" value="MARR-FAMILY TRANSCRIPTIONAL REGULATOR"/>
    <property type="match status" value="1"/>
</dbReference>
<evidence type="ECO:0000313" key="3">
    <source>
        <dbReference type="Proteomes" id="UP001296993"/>
    </source>
</evidence>
<dbReference type="Proteomes" id="UP001296993">
    <property type="component" value="Unassembled WGS sequence"/>
</dbReference>
<keyword evidence="2" id="KW-0238">DNA-binding</keyword>
<dbReference type="SUPFAM" id="SSF46785">
    <property type="entry name" value="Winged helix' DNA-binding domain"/>
    <property type="match status" value="1"/>
</dbReference>
<reference evidence="2 3" key="1">
    <citation type="submission" date="2021-03" db="EMBL/GenBank/DDBJ databases">
        <title>Sequencing the genomes of 1000 actinobacteria strains.</title>
        <authorList>
            <person name="Klenk H.-P."/>
        </authorList>
    </citation>
    <scope>NUCLEOTIDE SEQUENCE [LARGE SCALE GENOMIC DNA]</scope>
    <source>
        <strain evidence="2 3">DSM 15797</strain>
    </source>
</reference>
<gene>
    <name evidence="2" type="ORF">JOF47_004298</name>
</gene>
<dbReference type="InterPro" id="IPR000835">
    <property type="entry name" value="HTH_MarR-typ"/>
</dbReference>
<dbReference type="EMBL" id="JAGIOF010000004">
    <property type="protein sequence ID" value="MBP2388725.1"/>
    <property type="molecule type" value="Genomic_DNA"/>
</dbReference>
<comment type="caution">
    <text evidence="2">The sequence shown here is derived from an EMBL/GenBank/DDBJ whole genome shotgun (WGS) entry which is preliminary data.</text>
</comment>
<sequence length="157" mass="16791">MENASENSALINMLQSIMSQWTSPDFMTAVAAREGIRLDPASLVAVTILGSHGPQRPSVLATRMVTGASNISKIAGRLQDAGLVEKLADPKDSRASRIALTVAGTEIAAALVRSGNSLASDLVGEWSAGDRDDLLRLLTRFEVETKRMAAEFRQDHS</sequence>
<feature type="domain" description="HTH marR-type" evidence="1">
    <location>
        <begin position="7"/>
        <end position="143"/>
    </location>
</feature>
<accession>A0ABS4XJS7</accession>
<dbReference type="Gene3D" id="1.10.10.10">
    <property type="entry name" value="Winged helix-like DNA-binding domain superfamily/Winged helix DNA-binding domain"/>
    <property type="match status" value="1"/>
</dbReference>
<evidence type="ECO:0000259" key="1">
    <source>
        <dbReference type="PROSITE" id="PS50995"/>
    </source>
</evidence>
<dbReference type="InterPro" id="IPR039422">
    <property type="entry name" value="MarR/SlyA-like"/>
</dbReference>
<proteinExistence type="predicted"/>
<dbReference type="PROSITE" id="PS50995">
    <property type="entry name" value="HTH_MARR_2"/>
    <property type="match status" value="1"/>
</dbReference>
<name>A0ABS4XJS7_9MICC</name>
<dbReference type="PANTHER" id="PTHR33164">
    <property type="entry name" value="TRANSCRIPTIONAL REGULATOR, MARR FAMILY"/>
    <property type="match status" value="1"/>
</dbReference>
<evidence type="ECO:0000313" key="2">
    <source>
        <dbReference type="EMBL" id="MBP2388725.1"/>
    </source>
</evidence>